<feature type="signal peptide" evidence="3">
    <location>
        <begin position="1"/>
        <end position="21"/>
    </location>
</feature>
<feature type="domain" description="F5/8 type C" evidence="4">
    <location>
        <begin position="445"/>
        <end position="609"/>
    </location>
</feature>
<dbReference type="InterPro" id="IPR017853">
    <property type="entry name" value="GH"/>
</dbReference>
<feature type="chain" id="PRO_5012492077" description="F5/8 type C domain-containing protein" evidence="3">
    <location>
        <begin position="22"/>
        <end position="928"/>
    </location>
</feature>
<keyword evidence="1" id="KW-0378">Hydrolase</keyword>
<feature type="domain" description="CBM6" evidence="5">
    <location>
        <begin position="710"/>
        <end position="827"/>
    </location>
</feature>
<evidence type="ECO:0000259" key="4">
    <source>
        <dbReference type="PROSITE" id="PS50022"/>
    </source>
</evidence>
<dbReference type="GO" id="GO:0000272">
    <property type="term" value="P:polysaccharide catabolic process"/>
    <property type="evidence" value="ECO:0007669"/>
    <property type="project" value="InterPro"/>
</dbReference>
<dbReference type="Gene3D" id="2.60.40.4070">
    <property type="match status" value="1"/>
</dbReference>
<evidence type="ECO:0000259" key="5">
    <source>
        <dbReference type="PROSITE" id="PS51175"/>
    </source>
</evidence>
<dbReference type="GO" id="GO:0004553">
    <property type="term" value="F:hydrolase activity, hydrolyzing O-glycosyl compounds"/>
    <property type="evidence" value="ECO:0007669"/>
    <property type="project" value="InterPro"/>
</dbReference>
<dbReference type="Gene3D" id="3.20.20.80">
    <property type="entry name" value="Glycosidases"/>
    <property type="match status" value="1"/>
</dbReference>
<evidence type="ECO:0008006" key="8">
    <source>
        <dbReference type="Google" id="ProtNLM"/>
    </source>
</evidence>
<dbReference type="Pfam" id="PF18962">
    <property type="entry name" value="Por_Secre_tail"/>
    <property type="match status" value="1"/>
</dbReference>
<dbReference type="Pfam" id="PF17957">
    <property type="entry name" value="Big_7"/>
    <property type="match status" value="1"/>
</dbReference>
<dbReference type="OrthoDB" id="9802444at2"/>
<gene>
    <name evidence="6" type="ORF">BSZ36_17925</name>
</gene>
<evidence type="ECO:0000313" key="6">
    <source>
        <dbReference type="EMBL" id="OZC01323.1"/>
    </source>
</evidence>
<protein>
    <recommendedName>
        <fullName evidence="8">F5/8 type C domain-containing protein</fullName>
    </recommendedName>
</protein>
<accession>A0A259TUA4</accession>
<evidence type="ECO:0000256" key="3">
    <source>
        <dbReference type="SAM" id="SignalP"/>
    </source>
</evidence>
<comment type="caution">
    <text evidence="6">The sequence shown here is derived from an EMBL/GenBank/DDBJ whole genome shotgun (WGS) entry which is preliminary data.</text>
</comment>
<dbReference type="InterPro" id="IPR005084">
    <property type="entry name" value="CBM6"/>
</dbReference>
<dbReference type="PANTHER" id="PTHR37398">
    <property type="entry name" value="ENDO-BETA-1,4-MANNANASE"/>
    <property type="match status" value="1"/>
</dbReference>
<dbReference type="AlphaFoldDB" id="A0A259TUA4"/>
<dbReference type="InterPro" id="IPR000421">
    <property type="entry name" value="FA58C"/>
</dbReference>
<dbReference type="Pfam" id="PF16990">
    <property type="entry name" value="CBM_35"/>
    <property type="match status" value="1"/>
</dbReference>
<dbReference type="InParanoid" id="A0A259TUA4"/>
<dbReference type="GO" id="GO:0030246">
    <property type="term" value="F:carbohydrate binding"/>
    <property type="evidence" value="ECO:0007669"/>
    <property type="project" value="InterPro"/>
</dbReference>
<dbReference type="InterPro" id="IPR001547">
    <property type="entry name" value="Glyco_hydro_5"/>
</dbReference>
<evidence type="ECO:0000256" key="2">
    <source>
        <dbReference type="ARBA" id="ARBA00023295"/>
    </source>
</evidence>
<proteinExistence type="predicted"/>
<reference evidence="6 7" key="1">
    <citation type="submission" date="2016-11" db="EMBL/GenBank/DDBJ databases">
        <title>Study of marine rhodopsin-containing bacteria.</title>
        <authorList>
            <person name="Yoshizawa S."/>
            <person name="Kumagai Y."/>
            <person name="Kogure K."/>
        </authorList>
    </citation>
    <scope>NUCLEOTIDE SEQUENCE [LARGE SCALE GENOMIC DNA]</scope>
    <source>
        <strain evidence="6 7">SG-29</strain>
    </source>
</reference>
<dbReference type="SUPFAM" id="SSF49785">
    <property type="entry name" value="Galactose-binding domain-like"/>
    <property type="match status" value="2"/>
</dbReference>
<dbReference type="InterPro" id="IPR008979">
    <property type="entry name" value="Galactose-bd-like_sf"/>
</dbReference>
<dbReference type="Gene3D" id="2.60.120.260">
    <property type="entry name" value="Galactose-binding domain-like"/>
    <property type="match status" value="2"/>
</dbReference>
<dbReference type="Gene3D" id="2.60.40.10">
    <property type="entry name" value="Immunoglobulins"/>
    <property type="match status" value="1"/>
</dbReference>
<keyword evidence="7" id="KW-1185">Reference proteome</keyword>
<dbReference type="InterPro" id="IPR013783">
    <property type="entry name" value="Ig-like_fold"/>
</dbReference>
<dbReference type="InterPro" id="IPR026444">
    <property type="entry name" value="Secre_tail"/>
</dbReference>
<sequence length="928" mass="99009">MFRRILASFFLTLLAAGAAPAAAQSTIAFNDQDFWLSGGNVAWVDFSRDIGPGNTDLAQFETIFQELHASGGNAMRLWLHTTGDASPAYSATETGVITGPGEGTIEDLQAILDLAWENEIGLKLCLWSFDMLQSGRSATKLAQNRALLESAALTQTYIDNALVPMVDALEDHPAIIAWEIFNEPEGMTREFGWTPERVGMADVQRFVNQTVGAIHRAAPGVLVTNGSWSFRASSDRLSQEGQPDMNYYADARLVAAGGDPDGTLDFYSVHYYEWGGTALSPFHHPANYWGLDKPIVMAEFYLGGSNGGGDGNNDAVYGVPYGDLYTTLYDTGYAGALGWQWFNYPVSAEGVVNWPRILESTQTMFDLHPEDVDIDPGFRLLSFTASPEGIEARQTSTLEWSTSNATVTLDGSPVDASGVLAVSPEATTTYTLVATDVDDATNTETASVTVSVLEPSEVNRALNGPVTASTYETCCGVDRVPEGAVDGDPTTRWASAWNDGASGGTADEQLDDDPNDEWIAVDLGQAYDIARVVLSWEAAYGASYDIEVSYDGHLWRSVYEERSGDGGTDEITFATPASGRFVRMHGLDRVTISGQRYGFSLFEMEVYGLESALQPPEVAFANPGLQAIYVPGVNLTLTAEATDSDGTVASVQFVLDGEPLATDAAAPFTAAWSGAEAGEHVLTAIATDSDGLVVSTGDYPVLIAPAASFQRYEAEAAQASGDIATVSESSASGGSYAEMNGENGGTLVWTVDAVRAGPATVTVGYRLPFGEKTQYLVVDGDSTSVRFTGPDNQWLQRRVTLDLEAGANTIRMERFWGYMHVDYLGVELAAVVGTDDAPEASGAPRLGPAAPNPFSDATTLTYRLATPGAVRLDVLDVTGRRVATLADGPQDAGAHTVRFDASGLSSGVYLVRLQAGDAVQVRRVLLTR</sequence>
<evidence type="ECO:0000256" key="1">
    <source>
        <dbReference type="ARBA" id="ARBA00022801"/>
    </source>
</evidence>
<dbReference type="Proteomes" id="UP000216446">
    <property type="component" value="Unassembled WGS sequence"/>
</dbReference>
<dbReference type="PROSITE" id="PS50022">
    <property type="entry name" value="FA58C_3"/>
    <property type="match status" value="1"/>
</dbReference>
<dbReference type="Pfam" id="PF00150">
    <property type="entry name" value="Cellulase"/>
    <property type="match status" value="1"/>
</dbReference>
<dbReference type="EMBL" id="MQWB01000011">
    <property type="protein sequence ID" value="OZC01323.1"/>
    <property type="molecule type" value="Genomic_DNA"/>
</dbReference>
<keyword evidence="2" id="KW-0326">Glycosidase</keyword>
<dbReference type="RefSeq" id="WP_094551819.1">
    <property type="nucleotide sequence ID" value="NZ_MQWB01000011.1"/>
</dbReference>
<dbReference type="PANTHER" id="PTHR37398:SF3">
    <property type="entry name" value="GLYCOSIDE HYDROLASE FAMILY 5 DOMAIN-CONTAINING PROTEIN"/>
    <property type="match status" value="1"/>
</dbReference>
<organism evidence="6 7">
    <name type="scientific">Rubricoccus marinus</name>
    <dbReference type="NCBI Taxonomy" id="716817"/>
    <lineage>
        <taxon>Bacteria</taxon>
        <taxon>Pseudomonadati</taxon>
        <taxon>Rhodothermota</taxon>
        <taxon>Rhodothermia</taxon>
        <taxon>Rhodothermales</taxon>
        <taxon>Rubricoccaceae</taxon>
        <taxon>Rubricoccus</taxon>
    </lineage>
</organism>
<evidence type="ECO:0000313" key="7">
    <source>
        <dbReference type="Proteomes" id="UP000216446"/>
    </source>
</evidence>
<dbReference type="SUPFAM" id="SSF51445">
    <property type="entry name" value="(Trans)glycosidases"/>
    <property type="match status" value="1"/>
</dbReference>
<dbReference type="Pfam" id="PF00754">
    <property type="entry name" value="F5_F8_type_C"/>
    <property type="match status" value="1"/>
</dbReference>
<keyword evidence="3" id="KW-0732">Signal</keyword>
<dbReference type="NCBIfam" id="TIGR04183">
    <property type="entry name" value="Por_Secre_tail"/>
    <property type="match status" value="1"/>
</dbReference>
<name>A0A259TUA4_9BACT</name>
<dbReference type="PROSITE" id="PS51175">
    <property type="entry name" value="CBM6"/>
    <property type="match status" value="1"/>
</dbReference>